<keyword evidence="2" id="KW-0456">Lyase</keyword>
<evidence type="ECO:0000259" key="3">
    <source>
        <dbReference type="Pfam" id="PF00920"/>
    </source>
</evidence>
<dbReference type="GO" id="GO:0016836">
    <property type="term" value="F:hydro-lyase activity"/>
    <property type="evidence" value="ECO:0007669"/>
    <property type="project" value="TreeGrafter"/>
</dbReference>
<dbReference type="GO" id="GO:0005829">
    <property type="term" value="C:cytosol"/>
    <property type="evidence" value="ECO:0007669"/>
    <property type="project" value="TreeGrafter"/>
</dbReference>
<gene>
    <name evidence="4" type="ORF">S03H2_65338</name>
</gene>
<accession>X1K705</accession>
<dbReference type="EMBL" id="BARU01042539">
    <property type="protein sequence ID" value="GAH86004.1"/>
    <property type="molecule type" value="Genomic_DNA"/>
</dbReference>
<comment type="caution">
    <text evidence="4">The sequence shown here is derived from an EMBL/GenBank/DDBJ whole genome shotgun (WGS) entry which is preliminary data.</text>
</comment>
<comment type="similarity">
    <text evidence="1">Belongs to the IlvD/Edd family.</text>
</comment>
<feature type="domain" description="Dihydroxy-acid/6-phosphogluconate dehydratase N-terminal" evidence="3">
    <location>
        <begin position="32"/>
        <end position="204"/>
    </location>
</feature>
<evidence type="ECO:0000256" key="2">
    <source>
        <dbReference type="ARBA" id="ARBA00023239"/>
    </source>
</evidence>
<dbReference type="PROSITE" id="PS00886">
    <property type="entry name" value="ILVD_EDD_1"/>
    <property type="match status" value="1"/>
</dbReference>
<reference evidence="4" key="1">
    <citation type="journal article" date="2014" name="Front. Microbiol.">
        <title>High frequency of phylogenetically diverse reductive dehalogenase-homologous genes in deep subseafloor sedimentary metagenomes.</title>
        <authorList>
            <person name="Kawai M."/>
            <person name="Futagami T."/>
            <person name="Toyoda A."/>
            <person name="Takaki Y."/>
            <person name="Nishi S."/>
            <person name="Hori S."/>
            <person name="Arai W."/>
            <person name="Tsubouchi T."/>
            <person name="Morono Y."/>
            <person name="Uchiyama I."/>
            <person name="Ito T."/>
            <person name="Fujiyama A."/>
            <person name="Inagaki F."/>
            <person name="Takami H."/>
        </authorList>
    </citation>
    <scope>NUCLEOTIDE SEQUENCE</scope>
    <source>
        <strain evidence="4">Expedition CK06-06</strain>
    </source>
</reference>
<evidence type="ECO:0000313" key="4">
    <source>
        <dbReference type="EMBL" id="GAH86004.1"/>
    </source>
</evidence>
<sequence>MMRSDRIKKGPERGPHRSLLKATGLTDTDIRRPFIGVANSYTDVIPGHVHLDAVGEYVKRQVYAAGGTPIMFNTIGICDGIAMGHYGMKYSLASRELIADCVEAMCEAHQFDALICIPNCDKIIPGMLMASLRLNIPTVFVSGGPMEAGRVGGRDVDLIDQFYAVARQKVGKMSARQVKQYEDNTCPTCGSCSGMFTANSMNCLC</sequence>
<name>X1K705_9ZZZZ</name>
<proteinExistence type="inferred from homology"/>
<protein>
    <recommendedName>
        <fullName evidence="3">Dihydroxy-acid/6-phosphogluconate dehydratase N-terminal domain-containing protein</fullName>
    </recommendedName>
</protein>
<dbReference type="InterPro" id="IPR037237">
    <property type="entry name" value="IlvD/EDD_N"/>
</dbReference>
<dbReference type="InterPro" id="IPR020558">
    <property type="entry name" value="DiOHA_6PGluconate_deHydtase_CS"/>
</dbReference>
<organism evidence="4">
    <name type="scientific">marine sediment metagenome</name>
    <dbReference type="NCBI Taxonomy" id="412755"/>
    <lineage>
        <taxon>unclassified sequences</taxon>
        <taxon>metagenomes</taxon>
        <taxon>ecological metagenomes</taxon>
    </lineage>
</organism>
<dbReference type="Pfam" id="PF00920">
    <property type="entry name" value="ILVD_EDD_N"/>
    <property type="match status" value="1"/>
</dbReference>
<dbReference type="SUPFAM" id="SSF143975">
    <property type="entry name" value="IlvD/EDD N-terminal domain-like"/>
    <property type="match status" value="1"/>
</dbReference>
<feature type="non-terminal residue" evidence="4">
    <location>
        <position position="205"/>
    </location>
</feature>
<dbReference type="PANTHER" id="PTHR43661:SF3">
    <property type="entry name" value="D-XYLONATE DEHYDRATASE YAGF-RELATED"/>
    <property type="match status" value="1"/>
</dbReference>
<evidence type="ECO:0000256" key="1">
    <source>
        <dbReference type="ARBA" id="ARBA00006486"/>
    </source>
</evidence>
<dbReference type="InterPro" id="IPR000581">
    <property type="entry name" value="ILV_EDD_N"/>
</dbReference>
<dbReference type="PANTHER" id="PTHR43661">
    <property type="entry name" value="D-XYLONATE DEHYDRATASE"/>
    <property type="match status" value="1"/>
</dbReference>
<dbReference type="AlphaFoldDB" id="X1K705"/>